<dbReference type="InterPro" id="IPR021866">
    <property type="entry name" value="SpoIIAA-like"/>
</dbReference>
<dbReference type="RefSeq" id="WP_147204947.1">
    <property type="nucleotide sequence ID" value="NZ_BJYT01000013.1"/>
</dbReference>
<evidence type="ECO:0000313" key="2">
    <source>
        <dbReference type="Proteomes" id="UP000321513"/>
    </source>
</evidence>
<proteinExistence type="predicted"/>
<evidence type="ECO:0008006" key="3">
    <source>
        <dbReference type="Google" id="ProtNLM"/>
    </source>
</evidence>
<dbReference type="InterPro" id="IPR036513">
    <property type="entry name" value="STAS_dom_sf"/>
</dbReference>
<sequence>MLQIMKDVPTGVVGVRALGKVTEEDYKTSIVPALEKASKEFGEINFLMVLETDLGNFTPGAWMQDAKASLKHFAKWNKIAIVSDQKIVEKLAHVFTYISPAEAKGFPVSDIELAKGWVAAPEEAKDLINQ</sequence>
<accession>A0A512BFT2</accession>
<comment type="caution">
    <text evidence="1">The sequence shown here is derived from an EMBL/GenBank/DDBJ whole genome shotgun (WGS) entry which is preliminary data.</text>
</comment>
<dbReference type="EMBL" id="BJYT01000013">
    <property type="protein sequence ID" value="GEO10831.1"/>
    <property type="molecule type" value="Genomic_DNA"/>
</dbReference>
<name>A0A512BFT2_9BACT</name>
<dbReference type="OrthoDB" id="555504at2"/>
<gene>
    <name evidence="1" type="ORF">SAE01_33270</name>
</gene>
<dbReference type="InterPro" id="IPR038396">
    <property type="entry name" value="SpoIIAA-like_sf"/>
</dbReference>
<dbReference type="Proteomes" id="UP000321513">
    <property type="component" value="Unassembled WGS sequence"/>
</dbReference>
<protein>
    <recommendedName>
        <fullName evidence="3">STAS/SEC14 domain-containing protein</fullName>
    </recommendedName>
</protein>
<dbReference type="AlphaFoldDB" id="A0A512BFT2"/>
<dbReference type="Gene3D" id="3.40.50.10600">
    <property type="entry name" value="SpoIIaa-like domains"/>
    <property type="match status" value="1"/>
</dbReference>
<keyword evidence="2" id="KW-1185">Reference proteome</keyword>
<dbReference type="Pfam" id="PF11964">
    <property type="entry name" value="SpoIIAA-like"/>
    <property type="match status" value="1"/>
</dbReference>
<reference evidence="1 2" key="1">
    <citation type="submission" date="2019-07" db="EMBL/GenBank/DDBJ databases">
        <title>Whole genome shotgun sequence of Segetibacter aerophilus NBRC 106135.</title>
        <authorList>
            <person name="Hosoyama A."/>
            <person name="Uohara A."/>
            <person name="Ohji S."/>
            <person name="Ichikawa N."/>
        </authorList>
    </citation>
    <scope>NUCLEOTIDE SEQUENCE [LARGE SCALE GENOMIC DNA]</scope>
    <source>
        <strain evidence="1 2">NBRC 106135</strain>
    </source>
</reference>
<evidence type="ECO:0000313" key="1">
    <source>
        <dbReference type="EMBL" id="GEO10831.1"/>
    </source>
</evidence>
<organism evidence="1 2">
    <name type="scientific">Segetibacter aerophilus</name>
    <dbReference type="NCBI Taxonomy" id="670293"/>
    <lineage>
        <taxon>Bacteria</taxon>
        <taxon>Pseudomonadati</taxon>
        <taxon>Bacteroidota</taxon>
        <taxon>Chitinophagia</taxon>
        <taxon>Chitinophagales</taxon>
        <taxon>Chitinophagaceae</taxon>
        <taxon>Segetibacter</taxon>
    </lineage>
</organism>
<dbReference type="SUPFAM" id="SSF52091">
    <property type="entry name" value="SpoIIaa-like"/>
    <property type="match status" value="1"/>
</dbReference>